<reference evidence="2 3" key="1">
    <citation type="submission" date="2008-07" db="EMBL/GenBank/DDBJ databases">
        <authorList>
            <person name="Tandeau de Marsac N."/>
            <person name="Ferriera S."/>
            <person name="Johnson J."/>
            <person name="Kravitz S."/>
            <person name="Beeson K."/>
            <person name="Sutton G."/>
            <person name="Rogers Y.-H."/>
            <person name="Friedman R."/>
            <person name="Frazier M."/>
            <person name="Venter J.C."/>
        </authorList>
    </citation>
    <scope>NUCLEOTIDE SEQUENCE [LARGE SCALE GENOMIC DNA]</scope>
    <source>
        <strain evidence="2 3">PCC 7420</strain>
    </source>
</reference>
<name>B4VIR6_9CYAN</name>
<dbReference type="Proteomes" id="UP000003835">
    <property type="component" value="Unassembled WGS sequence"/>
</dbReference>
<evidence type="ECO:0000313" key="2">
    <source>
        <dbReference type="EMBL" id="EDX78136.1"/>
    </source>
</evidence>
<proteinExistence type="predicted"/>
<evidence type="ECO:0000256" key="1">
    <source>
        <dbReference type="SAM" id="MobiDB-lite"/>
    </source>
</evidence>
<sequence>MSYHNISASLSDTDIEEINTALQTIEQKLPFLINLSPKERHDLYKMGDKSLAFVNNSLNAAQTNSGILPANFNTEEFERDYQLALRLSELLIRLQQLSEKVDDTLIAVGSEAMKSSLTVYDYVKMASKTTPGLKSVAEQLKERFKGVKTKGNGGSSQDESSPESDE</sequence>
<protein>
    <submittedName>
        <fullName evidence="2">Uncharacterized protein</fullName>
    </submittedName>
</protein>
<dbReference type="AlphaFoldDB" id="B4VIR6"/>
<dbReference type="OrthoDB" id="5952844at2"/>
<dbReference type="eggNOG" id="ENOG5032XVA">
    <property type="taxonomic scope" value="Bacteria"/>
</dbReference>
<accession>B4VIR6</accession>
<gene>
    <name evidence="2" type="ORF">MC7420_7874</name>
</gene>
<dbReference type="STRING" id="118168.MC7420_7874"/>
<dbReference type="EMBL" id="DS989842">
    <property type="protein sequence ID" value="EDX78136.1"/>
    <property type="molecule type" value="Genomic_DNA"/>
</dbReference>
<evidence type="ECO:0000313" key="3">
    <source>
        <dbReference type="Proteomes" id="UP000003835"/>
    </source>
</evidence>
<dbReference type="HOGENOM" id="CLU_118059_0_0_3"/>
<organism evidence="2 3">
    <name type="scientific">Coleofasciculus chthonoplastes PCC 7420</name>
    <dbReference type="NCBI Taxonomy" id="118168"/>
    <lineage>
        <taxon>Bacteria</taxon>
        <taxon>Bacillati</taxon>
        <taxon>Cyanobacteriota</taxon>
        <taxon>Cyanophyceae</taxon>
        <taxon>Coleofasciculales</taxon>
        <taxon>Coleofasciculaceae</taxon>
        <taxon>Coleofasciculus</taxon>
    </lineage>
</organism>
<keyword evidence="3" id="KW-1185">Reference proteome</keyword>
<dbReference type="RefSeq" id="WP_006098572.1">
    <property type="nucleotide sequence ID" value="NZ_DS989842.1"/>
</dbReference>
<feature type="region of interest" description="Disordered" evidence="1">
    <location>
        <begin position="144"/>
        <end position="166"/>
    </location>
</feature>